<accession>A0ABZ2F733</accession>
<dbReference type="NCBIfam" id="TIGR00382">
    <property type="entry name" value="clpX"/>
    <property type="match status" value="1"/>
</dbReference>
<feature type="binding site" evidence="6">
    <location>
        <begin position="120"/>
        <end position="127"/>
    </location>
    <ligand>
        <name>ATP</name>
        <dbReference type="ChEBI" id="CHEBI:30616"/>
    </ligand>
</feature>
<keyword evidence="4 6" id="KW-0067">ATP-binding</keyword>
<dbReference type="InterPro" id="IPR003593">
    <property type="entry name" value="AAA+_ATPase"/>
</dbReference>
<keyword evidence="3 6" id="KW-0862">Zinc</keyword>
<comment type="subunit">
    <text evidence="6">Component of the ClpX-ClpP complex. Forms a hexameric ring that, in the presence of ATP, binds to fourteen ClpP subunits assembled into a disk-like structure with a central cavity, resembling the structure of eukaryotic proteasomes.</text>
</comment>
<dbReference type="GO" id="GO:0008233">
    <property type="term" value="F:peptidase activity"/>
    <property type="evidence" value="ECO:0007669"/>
    <property type="project" value="UniProtKB-KW"/>
</dbReference>
<dbReference type="PROSITE" id="PS51902">
    <property type="entry name" value="CLPX_ZB"/>
    <property type="match status" value="1"/>
</dbReference>
<evidence type="ECO:0000256" key="5">
    <source>
        <dbReference type="ARBA" id="ARBA00023186"/>
    </source>
</evidence>
<feature type="domain" description="ClpX-type ZB" evidence="8">
    <location>
        <begin position="4"/>
        <end position="57"/>
    </location>
</feature>
<feature type="binding site" evidence="6 7">
    <location>
        <position position="38"/>
    </location>
    <ligand>
        <name>Zn(2+)</name>
        <dbReference type="ChEBI" id="CHEBI:29105"/>
    </ligand>
</feature>
<dbReference type="InterPro" id="IPR046425">
    <property type="entry name" value="ClpX_bact"/>
</dbReference>
<evidence type="ECO:0000313" key="10">
    <source>
        <dbReference type="Proteomes" id="UP001359308"/>
    </source>
</evidence>
<comment type="similarity">
    <text evidence="6 7">Belongs to the ClpX chaperone family.</text>
</comment>
<gene>
    <name evidence="6 9" type="primary">clpX</name>
    <name evidence="9" type="ORF">N4J17_02810</name>
</gene>
<dbReference type="NCBIfam" id="NF003745">
    <property type="entry name" value="PRK05342.1"/>
    <property type="match status" value="1"/>
</dbReference>
<dbReference type="InterPro" id="IPR027417">
    <property type="entry name" value="P-loop_NTPase"/>
</dbReference>
<dbReference type="InterPro" id="IPR004487">
    <property type="entry name" value="Clp_protease_ATP-bd_su_ClpX"/>
</dbReference>
<dbReference type="GO" id="GO:0005524">
    <property type="term" value="F:ATP binding"/>
    <property type="evidence" value="ECO:0007669"/>
    <property type="project" value="UniProtKB-KW"/>
</dbReference>
<evidence type="ECO:0000256" key="2">
    <source>
        <dbReference type="ARBA" id="ARBA00022741"/>
    </source>
</evidence>
<dbReference type="Pfam" id="PF07724">
    <property type="entry name" value="AAA_2"/>
    <property type="match status" value="1"/>
</dbReference>
<dbReference type="InterPro" id="IPR038366">
    <property type="entry name" value="Znf_CppX_C4_sf"/>
</dbReference>
<evidence type="ECO:0000313" key="9">
    <source>
        <dbReference type="EMBL" id="WWF02565.1"/>
    </source>
</evidence>
<dbReference type="Gene3D" id="6.20.220.10">
    <property type="entry name" value="ClpX chaperone, C4-type zinc finger domain"/>
    <property type="match status" value="1"/>
</dbReference>
<dbReference type="Proteomes" id="UP001359308">
    <property type="component" value="Chromosome"/>
</dbReference>
<dbReference type="SMART" id="SM01086">
    <property type="entry name" value="ClpB_D2-small"/>
    <property type="match status" value="1"/>
</dbReference>
<organism evidence="9 10">
    <name type="scientific">Methylococcus capsulatus</name>
    <dbReference type="NCBI Taxonomy" id="414"/>
    <lineage>
        <taxon>Bacteria</taxon>
        <taxon>Pseudomonadati</taxon>
        <taxon>Pseudomonadota</taxon>
        <taxon>Gammaproteobacteria</taxon>
        <taxon>Methylococcales</taxon>
        <taxon>Methylococcaceae</taxon>
        <taxon>Methylococcus</taxon>
    </lineage>
</organism>
<keyword evidence="1 6" id="KW-0479">Metal-binding</keyword>
<keyword evidence="9" id="KW-0378">Hydrolase</keyword>
<dbReference type="InterPro" id="IPR019489">
    <property type="entry name" value="Clp_ATPase_C"/>
</dbReference>
<keyword evidence="9" id="KW-0645">Protease</keyword>
<evidence type="ECO:0000256" key="7">
    <source>
        <dbReference type="PROSITE-ProRule" id="PRU01250"/>
    </source>
</evidence>
<keyword evidence="2 6" id="KW-0547">Nucleotide-binding</keyword>
<reference evidence="9 10" key="1">
    <citation type="submission" date="2022-09" db="EMBL/GenBank/DDBJ databases">
        <authorList>
            <person name="Giprobiosintez L."/>
        </authorList>
    </citation>
    <scope>NUCLEOTIDE SEQUENCE [LARGE SCALE GENOMIC DNA]</scope>
    <source>
        <strain evidence="10">VKPM-B-12549 (GBS-15)</strain>
    </source>
</reference>
<evidence type="ECO:0000256" key="1">
    <source>
        <dbReference type="ARBA" id="ARBA00022723"/>
    </source>
</evidence>
<dbReference type="InterPro" id="IPR059188">
    <property type="entry name" value="Znf_CLPX-like"/>
</dbReference>
<keyword evidence="5 6" id="KW-0143">Chaperone</keyword>
<dbReference type="SMART" id="SM00994">
    <property type="entry name" value="zf-C4_ClpX"/>
    <property type="match status" value="1"/>
</dbReference>
<name>A0ABZ2F733_METCP</name>
<evidence type="ECO:0000259" key="8">
    <source>
        <dbReference type="PROSITE" id="PS51902"/>
    </source>
</evidence>
<evidence type="ECO:0000256" key="4">
    <source>
        <dbReference type="ARBA" id="ARBA00022840"/>
    </source>
</evidence>
<dbReference type="CDD" id="cd19497">
    <property type="entry name" value="RecA-like_ClpX"/>
    <property type="match status" value="1"/>
</dbReference>
<dbReference type="Gene3D" id="1.10.8.60">
    <property type="match status" value="1"/>
</dbReference>
<feature type="binding site" evidence="6 7">
    <location>
        <position position="16"/>
    </location>
    <ligand>
        <name>Zn(2+)</name>
        <dbReference type="ChEBI" id="CHEBI:29105"/>
    </ligand>
</feature>
<dbReference type="RefSeq" id="WP_198322378.1">
    <property type="nucleotide sequence ID" value="NZ_CP104311.1"/>
</dbReference>
<evidence type="ECO:0000256" key="3">
    <source>
        <dbReference type="ARBA" id="ARBA00022833"/>
    </source>
</evidence>
<dbReference type="SMART" id="SM00382">
    <property type="entry name" value="AAA"/>
    <property type="match status" value="1"/>
</dbReference>
<feature type="binding site" evidence="6 7">
    <location>
        <position position="19"/>
    </location>
    <ligand>
        <name>Zn(2+)</name>
        <dbReference type="ChEBI" id="CHEBI:29105"/>
    </ligand>
</feature>
<dbReference type="GO" id="GO:0006508">
    <property type="term" value="P:proteolysis"/>
    <property type="evidence" value="ECO:0007669"/>
    <property type="project" value="UniProtKB-KW"/>
</dbReference>
<proteinExistence type="inferred from homology"/>
<feature type="binding site" evidence="6 7">
    <location>
        <position position="41"/>
    </location>
    <ligand>
        <name>Zn(2+)</name>
        <dbReference type="ChEBI" id="CHEBI:29105"/>
    </ligand>
</feature>
<dbReference type="PANTHER" id="PTHR48102">
    <property type="entry name" value="ATP-DEPENDENT CLP PROTEASE ATP-BINDING SUBUNIT CLPX-LIKE, MITOCHONDRIAL-RELATED"/>
    <property type="match status" value="1"/>
</dbReference>
<dbReference type="HAMAP" id="MF_00175">
    <property type="entry name" value="ClpX"/>
    <property type="match status" value="1"/>
</dbReference>
<dbReference type="Gene3D" id="3.40.50.300">
    <property type="entry name" value="P-loop containing nucleotide triphosphate hydrolases"/>
    <property type="match status" value="1"/>
</dbReference>
<evidence type="ECO:0000256" key="6">
    <source>
        <dbReference type="HAMAP-Rule" id="MF_00175"/>
    </source>
</evidence>
<comment type="function">
    <text evidence="6">ATP-dependent specificity component of the Clp protease. It directs the protease to specific substrates. Can perform chaperone functions in the absence of ClpP.</text>
</comment>
<dbReference type="Pfam" id="PF06689">
    <property type="entry name" value="zf-C4_ClpX"/>
    <property type="match status" value="1"/>
</dbReference>
<keyword evidence="10" id="KW-1185">Reference proteome</keyword>
<dbReference type="SUPFAM" id="SSF52540">
    <property type="entry name" value="P-loop containing nucleoside triphosphate hydrolases"/>
    <property type="match status" value="1"/>
</dbReference>
<dbReference type="Pfam" id="PF10431">
    <property type="entry name" value="ClpB_D2-small"/>
    <property type="match status" value="1"/>
</dbReference>
<dbReference type="InterPro" id="IPR003959">
    <property type="entry name" value="ATPase_AAA_core"/>
</dbReference>
<dbReference type="SUPFAM" id="SSF57716">
    <property type="entry name" value="Glucocorticoid receptor-like (DNA-binding domain)"/>
    <property type="match status" value="1"/>
</dbReference>
<dbReference type="InterPro" id="IPR010603">
    <property type="entry name" value="Znf_CppX_C4"/>
</dbReference>
<dbReference type="PANTHER" id="PTHR48102:SF7">
    <property type="entry name" value="ATP-DEPENDENT CLP PROTEASE ATP-BINDING SUBUNIT CLPX-LIKE, MITOCHONDRIAL"/>
    <property type="match status" value="1"/>
</dbReference>
<dbReference type="InterPro" id="IPR050052">
    <property type="entry name" value="ATP-dep_Clp_protease_ClpX"/>
</dbReference>
<dbReference type="EMBL" id="CP104311">
    <property type="protein sequence ID" value="WWF02565.1"/>
    <property type="molecule type" value="Genomic_DNA"/>
</dbReference>
<protein>
    <recommendedName>
        <fullName evidence="6">ATP-dependent Clp protease ATP-binding subunit ClpX</fullName>
    </recommendedName>
</protein>
<sequence length="422" mass="46223">MSEDRKNKESGKLLYCSFCGKSQHEVRKLIAGPAVFVCDECVELCNDIIREELQGGEAGTTEGLPKPKEMKAILDQYVIGQDKAKRILSVAVYNHYKRLKVRTFKNDVELAKSNVLLIGPTGSGKTLLAETLARVLDVPFAIADATTLTEAGYVGEDVENIIQKLLLACDYDVEKAEQGIVYIDEIDKISRKSDSPSITRDVSGEGVQQALLKLMEGTVASVPPQGGRKHPQQEFLQVNTANILFICGGAFAGLDKTIRSRSQKSGIGFSAEVKSREENTHLGEVLAAVEAEDLIRYGLIPEFIGRLPVVATLEELDEAALVNILTEPKNALVKQYARLFEMEGCELEILPEALGAIARRAMERKTGARGLRTIVEQVLLDTMYQLPSAEGVVKVVVDGKVIRGEADPYLVYRTDEKHCASA</sequence>